<keyword evidence="4 7" id="KW-0812">Transmembrane</keyword>
<name>A0A1K2HCN2_9NEIS</name>
<feature type="transmembrane region" description="Helical" evidence="7">
    <location>
        <begin position="247"/>
        <end position="266"/>
    </location>
</feature>
<dbReference type="InterPro" id="IPR000515">
    <property type="entry name" value="MetI-like"/>
</dbReference>
<dbReference type="PANTHER" id="PTHR30151:SF38">
    <property type="entry name" value="ALIPHATIC SULFONATES TRANSPORT PERMEASE PROTEIN SSUC-RELATED"/>
    <property type="match status" value="1"/>
</dbReference>
<evidence type="ECO:0000313" key="9">
    <source>
        <dbReference type="EMBL" id="SFZ74510.1"/>
    </source>
</evidence>
<feature type="domain" description="ABC transmembrane type-1" evidence="8">
    <location>
        <begin position="86"/>
        <end position="266"/>
    </location>
</feature>
<dbReference type="STRING" id="1121279.SAMN02745887_01278"/>
<dbReference type="InterPro" id="IPR035906">
    <property type="entry name" value="MetI-like_sf"/>
</dbReference>
<dbReference type="Proteomes" id="UP000186513">
    <property type="component" value="Unassembled WGS sequence"/>
</dbReference>
<dbReference type="RefSeq" id="WP_072427806.1">
    <property type="nucleotide sequence ID" value="NZ_FPKR01000004.1"/>
</dbReference>
<feature type="transmembrane region" description="Helical" evidence="7">
    <location>
        <begin position="35"/>
        <end position="53"/>
    </location>
</feature>
<evidence type="ECO:0000313" key="10">
    <source>
        <dbReference type="Proteomes" id="UP000186513"/>
    </source>
</evidence>
<evidence type="ECO:0000256" key="7">
    <source>
        <dbReference type="RuleBase" id="RU363032"/>
    </source>
</evidence>
<organism evidence="9 10">
    <name type="scientific">Chitinimonas taiwanensis DSM 18899</name>
    <dbReference type="NCBI Taxonomy" id="1121279"/>
    <lineage>
        <taxon>Bacteria</taxon>
        <taxon>Pseudomonadati</taxon>
        <taxon>Pseudomonadota</taxon>
        <taxon>Betaproteobacteria</taxon>
        <taxon>Neisseriales</taxon>
        <taxon>Chitinibacteraceae</taxon>
        <taxon>Chitinimonas</taxon>
    </lineage>
</organism>
<evidence type="ECO:0000256" key="3">
    <source>
        <dbReference type="ARBA" id="ARBA00022475"/>
    </source>
</evidence>
<evidence type="ECO:0000259" key="8">
    <source>
        <dbReference type="PROSITE" id="PS50928"/>
    </source>
</evidence>
<feature type="transmembrane region" description="Helical" evidence="7">
    <location>
        <begin position="192"/>
        <end position="213"/>
    </location>
</feature>
<keyword evidence="6 7" id="KW-0472">Membrane</keyword>
<comment type="subcellular location">
    <subcellularLocation>
        <location evidence="1 7">Cell membrane</location>
        <topology evidence="1 7">Multi-pass membrane protein</topology>
    </subcellularLocation>
</comment>
<accession>A0A1K2HCN2</accession>
<reference evidence="9 10" key="1">
    <citation type="submission" date="2016-11" db="EMBL/GenBank/DDBJ databases">
        <authorList>
            <person name="Jaros S."/>
            <person name="Januszkiewicz K."/>
            <person name="Wedrychowicz H."/>
        </authorList>
    </citation>
    <scope>NUCLEOTIDE SEQUENCE [LARGE SCALE GENOMIC DNA]</scope>
    <source>
        <strain evidence="9 10">DSM 18899</strain>
    </source>
</reference>
<dbReference type="Pfam" id="PF00528">
    <property type="entry name" value="BPD_transp_1"/>
    <property type="match status" value="1"/>
</dbReference>
<dbReference type="PANTHER" id="PTHR30151">
    <property type="entry name" value="ALKANE SULFONATE ABC TRANSPORTER-RELATED, MEMBRANE SUBUNIT"/>
    <property type="match status" value="1"/>
</dbReference>
<dbReference type="GO" id="GO:0005886">
    <property type="term" value="C:plasma membrane"/>
    <property type="evidence" value="ECO:0007669"/>
    <property type="project" value="UniProtKB-SubCell"/>
</dbReference>
<feature type="transmembrane region" description="Helical" evidence="7">
    <location>
        <begin position="133"/>
        <end position="154"/>
    </location>
</feature>
<evidence type="ECO:0000256" key="5">
    <source>
        <dbReference type="ARBA" id="ARBA00022989"/>
    </source>
</evidence>
<dbReference type="OrthoDB" id="9806809at2"/>
<keyword evidence="3" id="KW-1003">Cell membrane</keyword>
<comment type="similarity">
    <text evidence="7">Belongs to the binding-protein-dependent transport system permease family.</text>
</comment>
<dbReference type="FunFam" id="1.10.3720.10:FF:000003">
    <property type="entry name" value="Aliphatic sulfonate ABC transporter permease"/>
    <property type="match status" value="1"/>
</dbReference>
<evidence type="ECO:0000256" key="4">
    <source>
        <dbReference type="ARBA" id="ARBA00022692"/>
    </source>
</evidence>
<protein>
    <submittedName>
        <fullName evidence="9">Sulfonate transport system permease protein</fullName>
    </submittedName>
</protein>
<dbReference type="AlphaFoldDB" id="A0A1K2HCN2"/>
<dbReference type="EMBL" id="FPKR01000004">
    <property type="protein sequence ID" value="SFZ74510.1"/>
    <property type="molecule type" value="Genomic_DNA"/>
</dbReference>
<dbReference type="CDD" id="cd06261">
    <property type="entry name" value="TM_PBP2"/>
    <property type="match status" value="1"/>
</dbReference>
<keyword evidence="2 7" id="KW-0813">Transport</keyword>
<proteinExistence type="inferred from homology"/>
<evidence type="ECO:0000256" key="6">
    <source>
        <dbReference type="ARBA" id="ARBA00023136"/>
    </source>
</evidence>
<gene>
    <name evidence="9" type="ORF">SAMN02745887_01278</name>
</gene>
<dbReference type="SUPFAM" id="SSF161098">
    <property type="entry name" value="MetI-like"/>
    <property type="match status" value="1"/>
</dbReference>
<dbReference type="GO" id="GO:0042918">
    <property type="term" value="P:alkanesulfonate transmembrane transport"/>
    <property type="evidence" value="ECO:0007669"/>
    <property type="project" value="UniProtKB-ARBA"/>
</dbReference>
<evidence type="ECO:0000256" key="2">
    <source>
        <dbReference type="ARBA" id="ARBA00022448"/>
    </source>
</evidence>
<dbReference type="PROSITE" id="PS50928">
    <property type="entry name" value="ABC_TM1"/>
    <property type="match status" value="1"/>
</dbReference>
<sequence length="281" mass="30885">MSSTDTLPLPLPHSRNLAARSLRWRQAVLARLRDSALALLLPAAIVLLWHLAARHGWVAAQILPAPEQVALTLFELWDSGELWANLSISLGRVAWGFSAALLIGTALGVAMGLSKTAEAYLYPSFKALSEIPVLGWIPLLIMLVGIGEAMKILIIAKAAAVPITINTQQGIRNIPANFLEVARVYRFTPRQLWLKVVFPASLPSLFNGLRYGLTNAWLSLVTVELLASSEGIGYQMVWGRQLFQLDVVMACMVVIGLVGLAIDRLLQLAETFLLRWRRSAF</sequence>
<evidence type="ECO:0000256" key="1">
    <source>
        <dbReference type="ARBA" id="ARBA00004651"/>
    </source>
</evidence>
<keyword evidence="10" id="KW-1185">Reference proteome</keyword>
<keyword evidence="5 7" id="KW-1133">Transmembrane helix</keyword>
<dbReference type="Gene3D" id="1.10.3720.10">
    <property type="entry name" value="MetI-like"/>
    <property type="match status" value="1"/>
</dbReference>
<feature type="transmembrane region" description="Helical" evidence="7">
    <location>
        <begin position="93"/>
        <end position="113"/>
    </location>
</feature>